<dbReference type="CDD" id="cd06261">
    <property type="entry name" value="TM_PBP2"/>
    <property type="match status" value="1"/>
</dbReference>
<feature type="transmembrane region" description="Helical" evidence="7">
    <location>
        <begin position="73"/>
        <end position="94"/>
    </location>
</feature>
<sequence length="291" mass="32282">MATKKIYRQGFTIPALAFYTILFIIPVILGFYYSLTNWNAIKLSGEVSKFIGFSNFKKIFTTPELSGIILRTIYFGLITTVFKNIIGFALALLVNKGLKTRHVLRSIYFLPSMLSPLIIGLIFGSLFMTNGFVNQLLISLGLDNIAVPWLTTKSTALGTTMFVEIWRQTGFNMVIYLAGLQLIDAVYYEAASIDGATAWQQLIYITLPRMMPSFAINLLLNLSQGLKAFDIIFVLTGGGPAGSTELINTIVYKEFGKKLYGMSTAYGVIVFFITAIFGLITLKLTNKDNDA</sequence>
<evidence type="ECO:0000259" key="8">
    <source>
        <dbReference type="PROSITE" id="PS50928"/>
    </source>
</evidence>
<dbReference type="SUPFAM" id="SSF161098">
    <property type="entry name" value="MetI-like"/>
    <property type="match status" value="1"/>
</dbReference>
<evidence type="ECO:0000256" key="3">
    <source>
        <dbReference type="ARBA" id="ARBA00022475"/>
    </source>
</evidence>
<keyword evidence="10" id="KW-1185">Reference proteome</keyword>
<dbReference type="GO" id="GO:0005886">
    <property type="term" value="C:plasma membrane"/>
    <property type="evidence" value="ECO:0007669"/>
    <property type="project" value="UniProtKB-SubCell"/>
</dbReference>
<comment type="similarity">
    <text evidence="7">Belongs to the binding-protein-dependent transport system permease family.</text>
</comment>
<dbReference type="EMBL" id="BRLB01000001">
    <property type="protein sequence ID" value="GKX27601.1"/>
    <property type="molecule type" value="Genomic_DNA"/>
</dbReference>
<keyword evidence="4 7" id="KW-0812">Transmembrane</keyword>
<reference evidence="9" key="1">
    <citation type="submission" date="2022-06" db="EMBL/GenBank/DDBJ databases">
        <title>Vallitalea longa sp. nov., an anaerobic bacterium isolated from marine sediment.</title>
        <authorList>
            <person name="Hirano S."/>
            <person name="Terahara T."/>
            <person name="Mori K."/>
            <person name="Hamada M."/>
            <person name="Matsumoto R."/>
            <person name="Kobayashi T."/>
        </authorList>
    </citation>
    <scope>NUCLEOTIDE SEQUENCE</scope>
    <source>
        <strain evidence="9">SH18-1</strain>
    </source>
</reference>
<feature type="transmembrane region" description="Helical" evidence="7">
    <location>
        <begin position="106"/>
        <end position="126"/>
    </location>
</feature>
<gene>
    <name evidence="9" type="primary">msmF_1</name>
    <name evidence="9" type="ORF">SH1V18_00810</name>
</gene>
<dbReference type="InterPro" id="IPR000515">
    <property type="entry name" value="MetI-like"/>
</dbReference>
<evidence type="ECO:0000256" key="6">
    <source>
        <dbReference type="ARBA" id="ARBA00023136"/>
    </source>
</evidence>
<keyword evidence="2 7" id="KW-0813">Transport</keyword>
<name>A0A9W6DCX3_9FIRM</name>
<dbReference type="RefSeq" id="WP_281811053.1">
    <property type="nucleotide sequence ID" value="NZ_BRLB01000001.1"/>
</dbReference>
<evidence type="ECO:0000256" key="4">
    <source>
        <dbReference type="ARBA" id="ARBA00022692"/>
    </source>
</evidence>
<keyword evidence="3" id="KW-1003">Cell membrane</keyword>
<dbReference type="InterPro" id="IPR035906">
    <property type="entry name" value="MetI-like_sf"/>
</dbReference>
<organism evidence="9 10">
    <name type="scientific">Vallitalea longa</name>
    <dbReference type="NCBI Taxonomy" id="2936439"/>
    <lineage>
        <taxon>Bacteria</taxon>
        <taxon>Bacillati</taxon>
        <taxon>Bacillota</taxon>
        <taxon>Clostridia</taxon>
        <taxon>Lachnospirales</taxon>
        <taxon>Vallitaleaceae</taxon>
        <taxon>Vallitalea</taxon>
    </lineage>
</organism>
<feature type="domain" description="ABC transmembrane type-1" evidence="8">
    <location>
        <begin position="69"/>
        <end position="281"/>
    </location>
</feature>
<dbReference type="AlphaFoldDB" id="A0A9W6DCX3"/>
<evidence type="ECO:0000256" key="2">
    <source>
        <dbReference type="ARBA" id="ARBA00022448"/>
    </source>
</evidence>
<protein>
    <submittedName>
        <fullName evidence="9">Sugar ABC transporter permease</fullName>
    </submittedName>
</protein>
<accession>A0A9W6DCX3</accession>
<dbReference type="GO" id="GO:0055085">
    <property type="term" value="P:transmembrane transport"/>
    <property type="evidence" value="ECO:0007669"/>
    <property type="project" value="InterPro"/>
</dbReference>
<evidence type="ECO:0000256" key="1">
    <source>
        <dbReference type="ARBA" id="ARBA00004651"/>
    </source>
</evidence>
<comment type="caution">
    <text evidence="9">The sequence shown here is derived from an EMBL/GenBank/DDBJ whole genome shotgun (WGS) entry which is preliminary data.</text>
</comment>
<dbReference type="PANTHER" id="PTHR30193:SF37">
    <property type="entry name" value="INNER MEMBRANE ABC TRANSPORTER PERMEASE PROTEIN YCJO"/>
    <property type="match status" value="1"/>
</dbReference>
<dbReference type="InterPro" id="IPR051393">
    <property type="entry name" value="ABC_transporter_permease"/>
</dbReference>
<keyword evidence="5 7" id="KW-1133">Transmembrane helix</keyword>
<dbReference type="PROSITE" id="PS50928">
    <property type="entry name" value="ABC_TM1"/>
    <property type="match status" value="1"/>
</dbReference>
<evidence type="ECO:0000313" key="10">
    <source>
        <dbReference type="Proteomes" id="UP001144256"/>
    </source>
</evidence>
<comment type="subcellular location">
    <subcellularLocation>
        <location evidence="1 7">Cell membrane</location>
        <topology evidence="1 7">Multi-pass membrane protein</topology>
    </subcellularLocation>
</comment>
<feature type="transmembrane region" description="Helical" evidence="7">
    <location>
        <begin position="264"/>
        <end position="282"/>
    </location>
</feature>
<proteinExistence type="inferred from homology"/>
<feature type="transmembrane region" description="Helical" evidence="7">
    <location>
        <begin position="12"/>
        <end position="33"/>
    </location>
</feature>
<evidence type="ECO:0000256" key="7">
    <source>
        <dbReference type="RuleBase" id="RU363032"/>
    </source>
</evidence>
<dbReference type="Gene3D" id="1.10.3720.10">
    <property type="entry name" value="MetI-like"/>
    <property type="match status" value="1"/>
</dbReference>
<dbReference type="Pfam" id="PF00528">
    <property type="entry name" value="BPD_transp_1"/>
    <property type="match status" value="1"/>
</dbReference>
<dbReference type="Proteomes" id="UP001144256">
    <property type="component" value="Unassembled WGS sequence"/>
</dbReference>
<dbReference type="PANTHER" id="PTHR30193">
    <property type="entry name" value="ABC TRANSPORTER PERMEASE PROTEIN"/>
    <property type="match status" value="1"/>
</dbReference>
<evidence type="ECO:0000256" key="5">
    <source>
        <dbReference type="ARBA" id="ARBA00022989"/>
    </source>
</evidence>
<evidence type="ECO:0000313" key="9">
    <source>
        <dbReference type="EMBL" id="GKX27601.1"/>
    </source>
</evidence>
<keyword evidence="6 7" id="KW-0472">Membrane</keyword>